<organism evidence="1 2">
    <name type="scientific">Lucilia cuprina</name>
    <name type="common">Green bottle fly</name>
    <name type="synonym">Australian sheep blowfly</name>
    <dbReference type="NCBI Taxonomy" id="7375"/>
    <lineage>
        <taxon>Eukaryota</taxon>
        <taxon>Metazoa</taxon>
        <taxon>Ecdysozoa</taxon>
        <taxon>Arthropoda</taxon>
        <taxon>Hexapoda</taxon>
        <taxon>Insecta</taxon>
        <taxon>Pterygota</taxon>
        <taxon>Neoptera</taxon>
        <taxon>Endopterygota</taxon>
        <taxon>Diptera</taxon>
        <taxon>Brachycera</taxon>
        <taxon>Muscomorpha</taxon>
        <taxon>Oestroidea</taxon>
        <taxon>Calliphoridae</taxon>
        <taxon>Luciliinae</taxon>
        <taxon>Lucilia</taxon>
    </lineage>
</organism>
<name>A0A0L0CMQ2_LUCCU</name>
<sequence>MSYRSRNETPVYAGKMSEIDPDPFCCVFRTTKYVSRCCCRNNCAISVVWLRGQPSIACRPCRGGIGLEPMQSVIQQRCYYDKRLDSWSASARNKIIEAVSGSFGKYPTFSAELMPSVHSLCLYICICLFKLPDSELLLMGRMGVGLTTDL</sequence>
<evidence type="ECO:0000313" key="2">
    <source>
        <dbReference type="Proteomes" id="UP000037069"/>
    </source>
</evidence>
<dbReference type="Proteomes" id="UP000037069">
    <property type="component" value="Unassembled WGS sequence"/>
</dbReference>
<dbReference type="AlphaFoldDB" id="A0A0L0CMQ2"/>
<proteinExistence type="predicted"/>
<accession>A0A0L0CMQ2</accession>
<gene>
    <name evidence="1" type="ORF">FF38_06843</name>
</gene>
<reference evidence="1 2" key="1">
    <citation type="journal article" date="2015" name="Nat. Commun.">
        <title>Lucilia cuprina genome unlocks parasitic fly biology to underpin future interventions.</title>
        <authorList>
            <person name="Anstead C.A."/>
            <person name="Korhonen P.K."/>
            <person name="Young N.D."/>
            <person name="Hall R.S."/>
            <person name="Jex A.R."/>
            <person name="Murali S.C."/>
            <person name="Hughes D.S."/>
            <person name="Lee S.F."/>
            <person name="Perry T."/>
            <person name="Stroehlein A.J."/>
            <person name="Ansell B.R."/>
            <person name="Breugelmans B."/>
            <person name="Hofmann A."/>
            <person name="Qu J."/>
            <person name="Dugan S."/>
            <person name="Lee S.L."/>
            <person name="Chao H."/>
            <person name="Dinh H."/>
            <person name="Han Y."/>
            <person name="Doddapaneni H.V."/>
            <person name="Worley K.C."/>
            <person name="Muzny D.M."/>
            <person name="Ioannidis P."/>
            <person name="Waterhouse R.M."/>
            <person name="Zdobnov E.M."/>
            <person name="James P.J."/>
            <person name="Bagnall N.H."/>
            <person name="Kotze A.C."/>
            <person name="Gibbs R.A."/>
            <person name="Richards S."/>
            <person name="Batterham P."/>
            <person name="Gasser R.B."/>
        </authorList>
    </citation>
    <scope>NUCLEOTIDE SEQUENCE [LARGE SCALE GENOMIC DNA]</scope>
    <source>
        <strain evidence="1 2">LS</strain>
        <tissue evidence="1">Full body</tissue>
    </source>
</reference>
<protein>
    <submittedName>
        <fullName evidence="1">Uncharacterized protein</fullName>
    </submittedName>
</protein>
<dbReference type="EMBL" id="JRES01000175">
    <property type="protein sequence ID" value="KNC33580.1"/>
    <property type="molecule type" value="Genomic_DNA"/>
</dbReference>
<evidence type="ECO:0000313" key="1">
    <source>
        <dbReference type="EMBL" id="KNC33580.1"/>
    </source>
</evidence>
<keyword evidence="2" id="KW-1185">Reference proteome</keyword>
<comment type="caution">
    <text evidence="1">The sequence shown here is derived from an EMBL/GenBank/DDBJ whole genome shotgun (WGS) entry which is preliminary data.</text>
</comment>